<dbReference type="Gene3D" id="3.90.70.10">
    <property type="entry name" value="Cysteine proteinases"/>
    <property type="match status" value="1"/>
</dbReference>
<comment type="caution">
    <text evidence="3">The sequence shown here is derived from an EMBL/GenBank/DDBJ whole genome shotgun (WGS) entry which is preliminary data.</text>
</comment>
<evidence type="ECO:0000259" key="1">
    <source>
        <dbReference type="Pfam" id="PF03412"/>
    </source>
</evidence>
<name>A0A7K0H0C7_PARDI</name>
<evidence type="ECO:0000313" key="4">
    <source>
        <dbReference type="Proteomes" id="UP000461276"/>
    </source>
</evidence>
<gene>
    <name evidence="3" type="ORF">GKD67_20815</name>
    <name evidence="2" type="ORF">PN599_16685</name>
</gene>
<sequence length="39" mass="4655">MLRSFPHYQQLDSMDCGPSCLRMIAKFYGRVYSIQNLRE</sequence>
<dbReference type="GO" id="GO:0005524">
    <property type="term" value="F:ATP binding"/>
    <property type="evidence" value="ECO:0007669"/>
    <property type="project" value="InterPro"/>
</dbReference>
<dbReference type="EMBL" id="WKMY01000021">
    <property type="protein sequence ID" value="MRY95630.1"/>
    <property type="molecule type" value="Genomic_DNA"/>
</dbReference>
<evidence type="ECO:0000313" key="2">
    <source>
        <dbReference type="EMBL" id="MDB9006632.1"/>
    </source>
</evidence>
<dbReference type="GO" id="GO:0006508">
    <property type="term" value="P:proteolysis"/>
    <property type="evidence" value="ECO:0007669"/>
    <property type="project" value="InterPro"/>
</dbReference>
<reference evidence="3 4" key="1">
    <citation type="journal article" date="2019" name="Nat. Med.">
        <title>A library of human gut bacterial isolates paired with longitudinal multiomics data enables mechanistic microbiome research.</title>
        <authorList>
            <person name="Poyet M."/>
            <person name="Groussin M."/>
            <person name="Gibbons S.M."/>
            <person name="Avila-Pacheco J."/>
            <person name="Jiang X."/>
            <person name="Kearney S.M."/>
            <person name="Perrotta A.R."/>
            <person name="Berdy B."/>
            <person name="Zhao S."/>
            <person name="Lieberman T.D."/>
            <person name="Swanson P.K."/>
            <person name="Smith M."/>
            <person name="Roesemann S."/>
            <person name="Alexander J.E."/>
            <person name="Rich S.A."/>
            <person name="Livny J."/>
            <person name="Vlamakis H."/>
            <person name="Clish C."/>
            <person name="Bullock K."/>
            <person name="Deik A."/>
            <person name="Scott J."/>
            <person name="Pierce K.A."/>
            <person name="Xavier R.J."/>
            <person name="Alm E.J."/>
        </authorList>
    </citation>
    <scope>NUCLEOTIDE SEQUENCE [LARGE SCALE GENOMIC DNA]</scope>
    <source>
        <strain evidence="3 4">BIOML-A9</strain>
    </source>
</reference>
<dbReference type="AlphaFoldDB" id="A0A7K0H0C7"/>
<feature type="non-terminal residue" evidence="3">
    <location>
        <position position="39"/>
    </location>
</feature>
<dbReference type="GO" id="GO:0016020">
    <property type="term" value="C:membrane"/>
    <property type="evidence" value="ECO:0007669"/>
    <property type="project" value="InterPro"/>
</dbReference>
<dbReference type="Pfam" id="PF03412">
    <property type="entry name" value="Peptidase_C39"/>
    <property type="match status" value="1"/>
</dbReference>
<protein>
    <submittedName>
        <fullName evidence="2">Cysteine peptidase family C39 domain-containing protein</fullName>
    </submittedName>
</protein>
<feature type="domain" description="Peptidase C39" evidence="1">
    <location>
        <begin position="5"/>
        <end position="39"/>
    </location>
</feature>
<proteinExistence type="predicted"/>
<dbReference type="Proteomes" id="UP000461276">
    <property type="component" value="Unassembled WGS sequence"/>
</dbReference>
<dbReference type="RefSeq" id="WP_154395450.1">
    <property type="nucleotide sequence ID" value="NZ_CAXVLJ010000017.1"/>
</dbReference>
<evidence type="ECO:0000313" key="3">
    <source>
        <dbReference type="EMBL" id="MRY95630.1"/>
    </source>
</evidence>
<dbReference type="EMBL" id="JAQMPJ010000018">
    <property type="protein sequence ID" value="MDB9006632.1"/>
    <property type="molecule type" value="Genomic_DNA"/>
</dbReference>
<dbReference type="GO" id="GO:0008233">
    <property type="term" value="F:peptidase activity"/>
    <property type="evidence" value="ECO:0007669"/>
    <property type="project" value="InterPro"/>
</dbReference>
<organism evidence="3 4">
    <name type="scientific">Parabacteroides distasonis</name>
    <dbReference type="NCBI Taxonomy" id="823"/>
    <lineage>
        <taxon>Bacteria</taxon>
        <taxon>Pseudomonadati</taxon>
        <taxon>Bacteroidota</taxon>
        <taxon>Bacteroidia</taxon>
        <taxon>Bacteroidales</taxon>
        <taxon>Tannerellaceae</taxon>
        <taxon>Parabacteroides</taxon>
    </lineage>
</organism>
<accession>A0A7K0H0C7</accession>
<reference evidence="2" key="2">
    <citation type="submission" date="2023-01" db="EMBL/GenBank/DDBJ databases">
        <title>Human gut microbiome strain richness.</title>
        <authorList>
            <person name="Chen-Liaw A."/>
        </authorList>
    </citation>
    <scope>NUCLEOTIDE SEQUENCE</scope>
    <source>
        <strain evidence="2">RTP21484st1_E5_RTP21484_190118</strain>
    </source>
</reference>
<dbReference type="InterPro" id="IPR005074">
    <property type="entry name" value="Peptidase_C39"/>
</dbReference>
<dbReference type="Proteomes" id="UP001210126">
    <property type="component" value="Unassembled WGS sequence"/>
</dbReference>